<feature type="binding site" evidence="9">
    <location>
        <position position="275"/>
    </location>
    <ligand>
        <name>K(+)</name>
        <dbReference type="ChEBI" id="CHEBI:29103"/>
    </ligand>
</feature>
<feature type="binding site" evidence="9">
    <location>
        <begin position="213"/>
        <end position="218"/>
    </location>
    <ligand>
        <name>ATP</name>
        <dbReference type="ChEBI" id="CHEBI:30616"/>
    </ligand>
</feature>
<dbReference type="GO" id="GO:0005524">
    <property type="term" value="F:ATP binding"/>
    <property type="evidence" value="ECO:0007669"/>
    <property type="project" value="UniProtKB-UniRule"/>
</dbReference>
<evidence type="ECO:0000256" key="4">
    <source>
        <dbReference type="ARBA" id="ARBA00022777"/>
    </source>
</evidence>
<comment type="activity regulation">
    <text evidence="9">Activated by a monovalent cation that binds near, but not in, the active site. The most likely occupant of the site in vivo is potassium. Ion binding induces a conformational change that may alter substrate affinity.</text>
</comment>
<dbReference type="GO" id="GO:0005737">
    <property type="term" value="C:cytoplasm"/>
    <property type="evidence" value="ECO:0007669"/>
    <property type="project" value="UniProtKB-SubCell"/>
</dbReference>
<comment type="subcellular location">
    <subcellularLocation>
        <location evidence="9">Cytoplasm</location>
    </subcellularLocation>
</comment>
<feature type="active site" description="Proton acceptor" evidence="9">
    <location>
        <position position="245"/>
    </location>
</feature>
<feature type="binding site" evidence="9">
    <location>
        <position position="280"/>
    </location>
    <ligand>
        <name>K(+)</name>
        <dbReference type="ChEBI" id="CHEBI:29103"/>
    </ligand>
</feature>
<gene>
    <name evidence="9" type="primary">rbsK</name>
    <name evidence="11" type="ORF">H8S23_13250</name>
</gene>
<evidence type="ECO:0000256" key="9">
    <source>
        <dbReference type="HAMAP-Rule" id="MF_01987"/>
    </source>
</evidence>
<keyword evidence="7 9" id="KW-0630">Potassium</keyword>
<dbReference type="InterPro" id="IPR002139">
    <property type="entry name" value="Ribo/fructo_kinase"/>
</dbReference>
<evidence type="ECO:0000256" key="1">
    <source>
        <dbReference type="ARBA" id="ARBA00022679"/>
    </source>
</evidence>
<dbReference type="AlphaFoldDB" id="A0A923L252"/>
<comment type="function">
    <text evidence="9">Catalyzes the phosphorylation of ribose at O-5 in a reaction requiring ATP and magnesium. The resulting D-ribose-5-phosphate can then be used either for sythesis of nucleotides, histidine, and tryptophan, or as a component of the pentose phosphate pathway.</text>
</comment>
<keyword evidence="6 9" id="KW-0460">Magnesium</keyword>
<dbReference type="Gene3D" id="3.40.1190.20">
    <property type="match status" value="1"/>
</dbReference>
<feature type="binding site" evidence="9">
    <location>
        <position position="239"/>
    </location>
    <ligand>
        <name>K(+)</name>
        <dbReference type="ChEBI" id="CHEBI:29103"/>
    </ligand>
</feature>
<dbReference type="Pfam" id="PF00294">
    <property type="entry name" value="PfkB"/>
    <property type="match status" value="1"/>
</dbReference>
<evidence type="ECO:0000256" key="7">
    <source>
        <dbReference type="ARBA" id="ARBA00022958"/>
    </source>
</evidence>
<dbReference type="GO" id="GO:0046872">
    <property type="term" value="F:metal ion binding"/>
    <property type="evidence" value="ECO:0007669"/>
    <property type="project" value="UniProtKB-KW"/>
</dbReference>
<feature type="binding site" evidence="9">
    <location>
        <position position="241"/>
    </location>
    <ligand>
        <name>K(+)</name>
        <dbReference type="ChEBI" id="CHEBI:29103"/>
    </ligand>
</feature>
<comment type="catalytic activity">
    <reaction evidence="9">
        <text>D-ribose + ATP = D-ribose 5-phosphate + ADP + H(+)</text>
        <dbReference type="Rhea" id="RHEA:13697"/>
        <dbReference type="ChEBI" id="CHEBI:15378"/>
        <dbReference type="ChEBI" id="CHEBI:30616"/>
        <dbReference type="ChEBI" id="CHEBI:47013"/>
        <dbReference type="ChEBI" id="CHEBI:78346"/>
        <dbReference type="ChEBI" id="CHEBI:456216"/>
        <dbReference type="EC" id="2.7.1.15"/>
    </reaction>
</comment>
<reference evidence="11" key="1">
    <citation type="submission" date="2020-08" db="EMBL/GenBank/DDBJ databases">
        <title>Genome public.</title>
        <authorList>
            <person name="Liu C."/>
            <person name="Sun Q."/>
        </authorList>
    </citation>
    <scope>NUCLEOTIDE SEQUENCE</scope>
    <source>
        <strain evidence="11">BX8</strain>
    </source>
</reference>
<evidence type="ECO:0000256" key="3">
    <source>
        <dbReference type="ARBA" id="ARBA00022741"/>
    </source>
</evidence>
<comment type="subunit">
    <text evidence="9">Homodimer.</text>
</comment>
<comment type="caution">
    <text evidence="11">The sequence shown here is derived from an EMBL/GenBank/DDBJ whole genome shotgun (WGS) entry which is preliminary data.</text>
</comment>
<sequence length="301" mass="31548">MKILNLGSLNIDKVYSVEHFVSAGETISSSKMETFSGGKGLNQSIALARAGAEVYHAGAIGPDGEDLRALLEDSGVHAGYLQTLDTVTGHAVIQLTPKGQNCIIISAGANGELTESYIDSVLAHFAPGDLLLVQNETNNVAYAMRRAKEKGLKIAFNASPISEALLGYPLELVDYYLINEVEGKALSGGAEGDNEAILAGLKARFPKAAIVLTVGKDGVLYQYMDERACHGIYDVPVADTTAAGDTFCGYFLACVAKGLPAAEGLRMASLASSLAVSKKGAANSIPTWDEVEAFGRTAKSL</sequence>
<keyword evidence="3 9" id="KW-0547">Nucleotide-binding</keyword>
<feature type="binding site" evidence="9">
    <location>
        <begin position="38"/>
        <end position="42"/>
    </location>
    <ligand>
        <name>substrate</name>
    </ligand>
</feature>
<organism evidence="11 12">
    <name type="scientific">Anaerofilum hominis</name>
    <dbReference type="NCBI Taxonomy" id="2763016"/>
    <lineage>
        <taxon>Bacteria</taxon>
        <taxon>Bacillati</taxon>
        <taxon>Bacillota</taxon>
        <taxon>Clostridia</taxon>
        <taxon>Eubacteriales</taxon>
        <taxon>Oscillospiraceae</taxon>
        <taxon>Anaerofilum</taxon>
    </lineage>
</organism>
<dbReference type="HAMAP" id="MF_01987">
    <property type="entry name" value="Ribokinase"/>
    <property type="match status" value="1"/>
</dbReference>
<keyword evidence="4 9" id="KW-0418">Kinase</keyword>
<feature type="binding site" evidence="9">
    <location>
        <position position="284"/>
    </location>
    <ligand>
        <name>K(+)</name>
        <dbReference type="ChEBI" id="CHEBI:29103"/>
    </ligand>
</feature>
<feature type="domain" description="Carbohydrate kinase PfkB" evidence="10">
    <location>
        <begin position="3"/>
        <end position="287"/>
    </location>
</feature>
<dbReference type="GO" id="GO:0004747">
    <property type="term" value="F:ribokinase activity"/>
    <property type="evidence" value="ECO:0007669"/>
    <property type="project" value="UniProtKB-UniRule"/>
</dbReference>
<dbReference type="PANTHER" id="PTHR10584:SF166">
    <property type="entry name" value="RIBOKINASE"/>
    <property type="match status" value="1"/>
</dbReference>
<dbReference type="SUPFAM" id="SSF53613">
    <property type="entry name" value="Ribokinase-like"/>
    <property type="match status" value="1"/>
</dbReference>
<comment type="caution">
    <text evidence="9">Lacks conserved residue(s) required for the propagation of feature annotation.</text>
</comment>
<feature type="binding site" evidence="9">
    <location>
        <position position="179"/>
    </location>
    <ligand>
        <name>ATP</name>
        <dbReference type="ChEBI" id="CHEBI:30616"/>
    </ligand>
</feature>
<dbReference type="PRINTS" id="PR00990">
    <property type="entry name" value="RIBOKINASE"/>
</dbReference>
<name>A0A923L252_9FIRM</name>
<dbReference type="RefSeq" id="WP_186888833.1">
    <property type="nucleotide sequence ID" value="NZ_JACONZ010000005.1"/>
</dbReference>
<accession>A0A923L252</accession>
<dbReference type="EC" id="2.7.1.15" evidence="9"/>
<dbReference type="PANTHER" id="PTHR10584">
    <property type="entry name" value="SUGAR KINASE"/>
    <property type="match status" value="1"/>
</dbReference>
<keyword evidence="12" id="KW-1185">Reference proteome</keyword>
<comment type="similarity">
    <text evidence="9">Belongs to the carbohydrate kinase PfkB family. Ribokinase subfamily.</text>
</comment>
<dbReference type="InterPro" id="IPR011611">
    <property type="entry name" value="PfkB_dom"/>
</dbReference>
<keyword evidence="2 9" id="KW-0479">Metal-binding</keyword>
<dbReference type="InterPro" id="IPR011877">
    <property type="entry name" value="Ribokinase"/>
</dbReference>
<evidence type="ECO:0000259" key="10">
    <source>
        <dbReference type="Pfam" id="PF00294"/>
    </source>
</evidence>
<evidence type="ECO:0000256" key="6">
    <source>
        <dbReference type="ARBA" id="ARBA00022842"/>
    </source>
</evidence>
<feature type="binding site" evidence="9">
    <location>
        <position position="278"/>
    </location>
    <ligand>
        <name>K(+)</name>
        <dbReference type="ChEBI" id="CHEBI:29103"/>
    </ligand>
</feature>
<feature type="binding site" evidence="9">
    <location>
        <begin position="244"/>
        <end position="245"/>
    </location>
    <ligand>
        <name>ATP</name>
        <dbReference type="ChEBI" id="CHEBI:30616"/>
    </ligand>
</feature>
<protein>
    <recommendedName>
        <fullName evidence="9">Ribokinase</fullName>
        <shortName evidence="9">RK</shortName>
        <ecNumber evidence="9">2.7.1.15</ecNumber>
    </recommendedName>
</protein>
<evidence type="ECO:0000256" key="2">
    <source>
        <dbReference type="ARBA" id="ARBA00022723"/>
    </source>
</evidence>
<evidence type="ECO:0000256" key="8">
    <source>
        <dbReference type="ARBA" id="ARBA00023277"/>
    </source>
</evidence>
<keyword evidence="8 9" id="KW-0119">Carbohydrate metabolism</keyword>
<feature type="binding site" evidence="9">
    <location>
        <begin position="10"/>
        <end position="12"/>
    </location>
    <ligand>
        <name>substrate</name>
    </ligand>
</feature>
<comment type="cofactor">
    <cofactor evidence="9">
        <name>Mg(2+)</name>
        <dbReference type="ChEBI" id="CHEBI:18420"/>
    </cofactor>
    <text evidence="9">Requires a divalent cation, most likely magnesium in vivo, as an electrophilic catalyst to aid phosphoryl group transfer. It is the chelate of the metal and the nucleotide that is the actual substrate.</text>
</comment>
<keyword evidence="5 9" id="KW-0067">ATP-binding</keyword>
<dbReference type="GO" id="GO:0019303">
    <property type="term" value="P:D-ribose catabolic process"/>
    <property type="evidence" value="ECO:0007669"/>
    <property type="project" value="UniProtKB-UniRule"/>
</dbReference>
<evidence type="ECO:0000313" key="11">
    <source>
        <dbReference type="EMBL" id="MBC5582474.1"/>
    </source>
</evidence>
<proteinExistence type="inferred from homology"/>
<dbReference type="CDD" id="cd01174">
    <property type="entry name" value="ribokinase"/>
    <property type="match status" value="1"/>
</dbReference>
<dbReference type="EMBL" id="JACONZ010000005">
    <property type="protein sequence ID" value="MBC5582474.1"/>
    <property type="molecule type" value="Genomic_DNA"/>
</dbReference>
<dbReference type="Proteomes" id="UP000659630">
    <property type="component" value="Unassembled WGS sequence"/>
</dbReference>
<keyword evidence="9" id="KW-0963">Cytoplasm</keyword>
<dbReference type="InterPro" id="IPR029056">
    <property type="entry name" value="Ribokinase-like"/>
</dbReference>
<evidence type="ECO:0000313" key="12">
    <source>
        <dbReference type="Proteomes" id="UP000659630"/>
    </source>
</evidence>
<feature type="binding site" evidence="9">
    <location>
        <position position="245"/>
    </location>
    <ligand>
        <name>substrate</name>
    </ligand>
</feature>
<feature type="binding site" evidence="9">
    <location>
        <position position="136"/>
    </location>
    <ligand>
        <name>substrate</name>
    </ligand>
</feature>
<comment type="pathway">
    <text evidence="9">Carbohydrate metabolism; D-ribose degradation; D-ribose 5-phosphate from beta-D-ribopyranose: step 2/2.</text>
</comment>
<evidence type="ECO:0000256" key="5">
    <source>
        <dbReference type="ARBA" id="ARBA00022840"/>
    </source>
</evidence>
<keyword evidence="1 9" id="KW-0808">Transferase</keyword>